<gene>
    <name evidence="8" type="ORF">PHJA_002964500</name>
</gene>
<dbReference type="AlphaFoldDB" id="A0A830DJI9"/>
<keyword evidence="3" id="KW-0805">Transcription regulation</keyword>
<name>A0A830DJI9_9LAMI</name>
<evidence type="ECO:0000256" key="3">
    <source>
        <dbReference type="ARBA" id="ARBA00023015"/>
    </source>
</evidence>
<comment type="subcellular location">
    <subcellularLocation>
        <location evidence="1">Nucleus</location>
    </subcellularLocation>
</comment>
<dbReference type="NCBIfam" id="TIGR01557">
    <property type="entry name" value="myb_SHAQKYF"/>
    <property type="match status" value="1"/>
</dbReference>
<dbReference type="GO" id="GO:0003677">
    <property type="term" value="F:DNA binding"/>
    <property type="evidence" value="ECO:0007669"/>
    <property type="project" value="InterPro"/>
</dbReference>
<comment type="caution">
    <text evidence="8">The sequence shown here is derived from an EMBL/GenBank/DDBJ whole genome shotgun (WGS) entry which is preliminary data.</text>
</comment>
<dbReference type="InterPro" id="IPR017930">
    <property type="entry name" value="Myb_dom"/>
</dbReference>
<protein>
    <submittedName>
        <fullName evidence="8">Myb family transcription factor apl</fullName>
    </submittedName>
</protein>
<comment type="similarity">
    <text evidence="2">Belongs to the MYB-CC family.</text>
</comment>
<evidence type="ECO:0000256" key="2">
    <source>
        <dbReference type="ARBA" id="ARBA00006783"/>
    </source>
</evidence>
<dbReference type="FunFam" id="1.10.10.60:FF:000002">
    <property type="entry name" value="Myb family transcription factor"/>
    <property type="match status" value="1"/>
</dbReference>
<keyword evidence="5" id="KW-0804">Transcription</keyword>
<dbReference type="SUPFAM" id="SSF46689">
    <property type="entry name" value="Homeodomain-like"/>
    <property type="match status" value="1"/>
</dbReference>
<keyword evidence="9" id="KW-1185">Reference proteome</keyword>
<dbReference type="InterPro" id="IPR006447">
    <property type="entry name" value="Myb_dom_plants"/>
</dbReference>
<dbReference type="Proteomes" id="UP000653305">
    <property type="component" value="Unassembled WGS sequence"/>
</dbReference>
<sequence length="339" mass="37630">MFLQSVNATGDSGLVLSTDAKPRLKWTPDLHERFIEAVNQLGGAETTPKSVLKLMGIQGLTLYHLKSHLQKYRLSKNINGQGNSGSNKAVLTRIRNMHLGEAIQMQIEVQRRLHEQLEVQRHLQLRIEAQGKYLQSVLEKAQETIGSGQNLGTVGLEAAKVQISDLVSKVSTQCLNSAFSGMKELSDLYLQQKQTTNQPTDCSIDSCLTTSCENPLRDQELYNNLTALKPVNFGSNVETGNDIDINVDNKAFMSSEPSSSNLSMSIGFQGGKFNAIGSYPEERYKGDGRNELMKMEKQKTPSEIKMPNFSTRLDLNMDDENAGDHLNCKQLDLNGFSWG</sequence>
<evidence type="ECO:0000256" key="5">
    <source>
        <dbReference type="ARBA" id="ARBA00023163"/>
    </source>
</evidence>
<dbReference type="PANTHER" id="PTHR31499">
    <property type="entry name" value="MYB FAMILY TRANSCRIPTION FACTOR PHL11"/>
    <property type="match status" value="1"/>
</dbReference>
<dbReference type="Pfam" id="PF14379">
    <property type="entry name" value="Myb_CC_LHEQLE"/>
    <property type="match status" value="1"/>
</dbReference>
<evidence type="ECO:0000256" key="4">
    <source>
        <dbReference type="ARBA" id="ARBA00023054"/>
    </source>
</evidence>
<keyword evidence="6" id="KW-0539">Nucleus</keyword>
<dbReference type="PANTHER" id="PTHR31499:SF2">
    <property type="entry name" value="MYB-RELATED PROTEIN 2"/>
    <property type="match status" value="1"/>
</dbReference>
<dbReference type="GO" id="GO:0005634">
    <property type="term" value="C:nucleus"/>
    <property type="evidence" value="ECO:0007669"/>
    <property type="project" value="UniProtKB-SubCell"/>
</dbReference>
<evidence type="ECO:0000313" key="9">
    <source>
        <dbReference type="Proteomes" id="UP000653305"/>
    </source>
</evidence>
<dbReference type="GO" id="GO:0003700">
    <property type="term" value="F:DNA-binding transcription factor activity"/>
    <property type="evidence" value="ECO:0007669"/>
    <property type="project" value="InterPro"/>
</dbReference>
<dbReference type="PROSITE" id="PS51294">
    <property type="entry name" value="HTH_MYB"/>
    <property type="match status" value="1"/>
</dbReference>
<dbReference type="InterPro" id="IPR025756">
    <property type="entry name" value="Myb_CC_LHEQLE"/>
</dbReference>
<keyword evidence="4" id="KW-0175">Coiled coil</keyword>
<feature type="domain" description="HTH myb-type" evidence="7">
    <location>
        <begin position="18"/>
        <end position="77"/>
    </location>
</feature>
<evidence type="ECO:0000313" key="8">
    <source>
        <dbReference type="EMBL" id="GFQ08205.1"/>
    </source>
</evidence>
<dbReference type="InterPro" id="IPR046955">
    <property type="entry name" value="PHR1-like"/>
</dbReference>
<dbReference type="OrthoDB" id="551907at2759"/>
<dbReference type="InterPro" id="IPR001005">
    <property type="entry name" value="SANT/Myb"/>
</dbReference>
<accession>A0A830DJI9</accession>
<evidence type="ECO:0000256" key="1">
    <source>
        <dbReference type="ARBA" id="ARBA00004123"/>
    </source>
</evidence>
<proteinExistence type="inferred from homology"/>
<evidence type="ECO:0000259" key="7">
    <source>
        <dbReference type="PROSITE" id="PS51294"/>
    </source>
</evidence>
<organism evidence="8 9">
    <name type="scientific">Phtheirospermum japonicum</name>
    <dbReference type="NCBI Taxonomy" id="374723"/>
    <lineage>
        <taxon>Eukaryota</taxon>
        <taxon>Viridiplantae</taxon>
        <taxon>Streptophyta</taxon>
        <taxon>Embryophyta</taxon>
        <taxon>Tracheophyta</taxon>
        <taxon>Spermatophyta</taxon>
        <taxon>Magnoliopsida</taxon>
        <taxon>eudicotyledons</taxon>
        <taxon>Gunneridae</taxon>
        <taxon>Pentapetalae</taxon>
        <taxon>asterids</taxon>
        <taxon>lamiids</taxon>
        <taxon>Lamiales</taxon>
        <taxon>Orobanchaceae</taxon>
        <taxon>Orobanchaceae incertae sedis</taxon>
        <taxon>Phtheirospermum</taxon>
    </lineage>
</organism>
<dbReference type="InterPro" id="IPR009057">
    <property type="entry name" value="Homeodomain-like_sf"/>
</dbReference>
<dbReference type="Pfam" id="PF00249">
    <property type="entry name" value="Myb_DNA-binding"/>
    <property type="match status" value="1"/>
</dbReference>
<dbReference type="Gene3D" id="1.10.10.60">
    <property type="entry name" value="Homeodomain-like"/>
    <property type="match status" value="1"/>
</dbReference>
<evidence type="ECO:0000256" key="6">
    <source>
        <dbReference type="ARBA" id="ARBA00023242"/>
    </source>
</evidence>
<reference evidence="8" key="1">
    <citation type="submission" date="2020-07" db="EMBL/GenBank/DDBJ databases">
        <title>Ethylene signaling mediates host invasion by parasitic plants.</title>
        <authorList>
            <person name="Yoshida S."/>
        </authorList>
    </citation>
    <scope>NUCLEOTIDE SEQUENCE</scope>
    <source>
        <strain evidence="8">Okayama</strain>
    </source>
</reference>
<dbReference type="EMBL" id="BMAC01003597">
    <property type="protein sequence ID" value="GFQ08205.1"/>
    <property type="molecule type" value="Genomic_DNA"/>
</dbReference>